<gene>
    <name evidence="2" type="ORF">CYPRO_3102</name>
</gene>
<dbReference type="Proteomes" id="UP000254808">
    <property type="component" value="Chromosome"/>
</dbReference>
<accession>A0A345UPD5</accession>
<feature type="domain" description="HNH nuclease" evidence="1">
    <location>
        <begin position="263"/>
        <end position="310"/>
    </location>
</feature>
<name>A0A345UPD5_9BACT</name>
<reference evidence="2 3" key="1">
    <citation type="submission" date="2018-03" db="EMBL/GenBank/DDBJ databases">
        <title>Phenotypic and genomic properties of Cyclonatronum proteinivorum gen. nov., sp. nov., a haloalkaliphilic bacteroidete from soda lakes possessing Na+-translocating rhodopsin.</title>
        <authorList>
            <person name="Toshchakov S.V."/>
            <person name="Korzhenkov A."/>
            <person name="Samarov N.I."/>
            <person name="Kublanov I.V."/>
            <person name="Muntyan M.S."/>
            <person name="Sorokin D.Y."/>
        </authorList>
    </citation>
    <scope>NUCLEOTIDE SEQUENCE [LARGE SCALE GENOMIC DNA]</scope>
    <source>
        <strain evidence="2 3">Omega</strain>
    </source>
</reference>
<proteinExistence type="predicted"/>
<dbReference type="KEGG" id="cprv:CYPRO_3102"/>
<organism evidence="2 3">
    <name type="scientific">Cyclonatronum proteinivorum</name>
    <dbReference type="NCBI Taxonomy" id="1457365"/>
    <lineage>
        <taxon>Bacteria</taxon>
        <taxon>Pseudomonadati</taxon>
        <taxon>Balneolota</taxon>
        <taxon>Balneolia</taxon>
        <taxon>Balneolales</taxon>
        <taxon>Cyclonatronaceae</taxon>
        <taxon>Cyclonatronum</taxon>
    </lineage>
</organism>
<keyword evidence="2" id="KW-0255">Endonuclease</keyword>
<dbReference type="GO" id="GO:0004519">
    <property type="term" value="F:endonuclease activity"/>
    <property type="evidence" value="ECO:0007669"/>
    <property type="project" value="UniProtKB-KW"/>
</dbReference>
<sequence>MPLPPSPSLPIHLLAACFNRTTATYKFFWLLAILQGLEEEGGASGTGSGSAVGSDFGAEAVAGLDNGGGVVLGKRELFARMIANAWYTVNYFHISFGRQDLIQEAIREVNQIETITIDERREAVVQKLLASENPRTRALLWHFNRNVPFRFLSPWFPGQGREGDAQLEKRIYAASQGFASDCPYALYPDFIRINPAWQPYLLANARILKDFCYWNLTLFLQSKNPNVPDIANKLIKPAVRNALTRQRTQFWDVVLAELGSVRCIYTGENLTKGSYAVEHFIPYSFVSHDLIWNLIPADKTFNSIKSNKLPRLERYFEPFFGLQKNAYDILRRKAPRNKLLEDYLTVLPNMAQTQELDEARFREVIQPLVSIASNNGFEFMT</sequence>
<dbReference type="OrthoDB" id="489287at2"/>
<keyword evidence="3" id="KW-1185">Reference proteome</keyword>
<dbReference type="InterPro" id="IPR003615">
    <property type="entry name" value="HNH_nuc"/>
</dbReference>
<evidence type="ECO:0000313" key="2">
    <source>
        <dbReference type="EMBL" id="AXJ02337.1"/>
    </source>
</evidence>
<dbReference type="EMBL" id="CP027806">
    <property type="protein sequence ID" value="AXJ02337.1"/>
    <property type="molecule type" value="Genomic_DNA"/>
</dbReference>
<dbReference type="Gene3D" id="1.10.30.50">
    <property type="match status" value="1"/>
</dbReference>
<dbReference type="Pfam" id="PF13395">
    <property type="entry name" value="HNH_4"/>
    <property type="match status" value="1"/>
</dbReference>
<dbReference type="AlphaFoldDB" id="A0A345UPD5"/>
<evidence type="ECO:0000259" key="1">
    <source>
        <dbReference type="Pfam" id="PF13395"/>
    </source>
</evidence>
<keyword evidence="2" id="KW-0540">Nuclease</keyword>
<dbReference type="RefSeq" id="WP_114985442.1">
    <property type="nucleotide sequence ID" value="NZ_CP027806.1"/>
</dbReference>
<keyword evidence="2" id="KW-0378">Hydrolase</keyword>
<evidence type="ECO:0000313" key="3">
    <source>
        <dbReference type="Proteomes" id="UP000254808"/>
    </source>
</evidence>
<protein>
    <submittedName>
        <fullName evidence="2">HNH endonuclease</fullName>
    </submittedName>
</protein>